<reference evidence="2 3" key="1">
    <citation type="submission" date="2020-09" db="EMBL/GenBank/DDBJ databases">
        <authorList>
            <person name="Kim M.K."/>
        </authorList>
    </citation>
    <scope>NUCLEOTIDE SEQUENCE [LARGE SCALE GENOMIC DNA]</scope>
    <source>
        <strain evidence="2 3">BT189</strain>
    </source>
</reference>
<dbReference type="EMBL" id="JACXAC010000001">
    <property type="protein sequence ID" value="MBD2721119.1"/>
    <property type="molecule type" value="Genomic_DNA"/>
</dbReference>
<protein>
    <recommendedName>
        <fullName evidence="4">Trimeric autotransporter adhesin YadA-like head domain-containing protein</fullName>
    </recommendedName>
</protein>
<dbReference type="RefSeq" id="WP_190922378.1">
    <property type="nucleotide sequence ID" value="NZ_JACXAC010000001.1"/>
</dbReference>
<organism evidence="2 3">
    <name type="scientific">Hymenobacter armeniacus</name>
    <dbReference type="NCBI Taxonomy" id="2771358"/>
    <lineage>
        <taxon>Bacteria</taxon>
        <taxon>Pseudomonadati</taxon>
        <taxon>Bacteroidota</taxon>
        <taxon>Cytophagia</taxon>
        <taxon>Cytophagales</taxon>
        <taxon>Hymenobacteraceae</taxon>
        <taxon>Hymenobacter</taxon>
    </lineage>
</organism>
<keyword evidence="1" id="KW-0732">Signal</keyword>
<accession>A0ABR8JTR9</accession>
<evidence type="ECO:0000313" key="3">
    <source>
        <dbReference type="Proteomes" id="UP000606003"/>
    </source>
</evidence>
<sequence length="639" mass="63726">MKGLLPWLAAAAAVLPLAAQAQNVGVGTATPNAKAALDITSTTKGLLIPRLTQAQRLAISAPPDGLMIFQTDNTAGFWYAFGGSWVNLPSAGDNLGNHTATQDLKLAGNDLLLAPAADDNNKLAYDATTAGGPVLTGATGGALGFRSAGATTSVLNWNNTGTGRVGIGLASGVSPSRVLDVGGNVRLRGLSTVGYVTTDANGNLSSVAVPAEQTLALSGQTLSISGAGGNSVTLPGAAGPAGGDLAGTYPNPTVAANAITSAKLADDAVTIPKLAATGTASATTYLRGDNTWATPASSGWDLNGNAITGGNFLGTTNNEDLLFKRNGTEAFRVAANGRVTLGANTYAGLSLILGFNAGVNFNSPSGTVEGATFLGAKAGEKSLGGDNTYVGYLTGTNNTTGTYNTVVGSQAFANGLNSSGSSNVAIGYDALSNASLFTGSNNVVIGPGAGYDMRTNSSNIVLGSSANAANGLYDAYVIGNNASVTQGNSLVIGAAAGNNDAVNVGIGLSAPTSTLQVKGTFAVGVQNNYGGGTSGSPNALDQGSNQQTDLNAGYYGLAPASTSFQYFRLPNASTCVGRVYYLRNNSSSVAAILIVSSGQLIDSAASTGTQQYTLTTTGSAKTVIAVSDGQNWTIMRTGN</sequence>
<evidence type="ECO:0000313" key="2">
    <source>
        <dbReference type="EMBL" id="MBD2721119.1"/>
    </source>
</evidence>
<dbReference type="InterPro" id="IPR011049">
    <property type="entry name" value="Serralysin-like_metalloprot_C"/>
</dbReference>
<feature type="signal peptide" evidence="1">
    <location>
        <begin position="1"/>
        <end position="21"/>
    </location>
</feature>
<proteinExistence type="predicted"/>
<evidence type="ECO:0008006" key="4">
    <source>
        <dbReference type="Google" id="ProtNLM"/>
    </source>
</evidence>
<gene>
    <name evidence="2" type="ORF">IC234_03195</name>
</gene>
<dbReference type="Proteomes" id="UP000606003">
    <property type="component" value="Unassembled WGS sequence"/>
</dbReference>
<evidence type="ECO:0000256" key="1">
    <source>
        <dbReference type="SAM" id="SignalP"/>
    </source>
</evidence>
<comment type="caution">
    <text evidence="2">The sequence shown here is derived from an EMBL/GenBank/DDBJ whole genome shotgun (WGS) entry which is preliminary data.</text>
</comment>
<keyword evidence="3" id="KW-1185">Reference proteome</keyword>
<dbReference type="Gene3D" id="2.150.10.10">
    <property type="entry name" value="Serralysin-like metalloprotease, C-terminal"/>
    <property type="match status" value="1"/>
</dbReference>
<name>A0ABR8JTR9_9BACT</name>
<feature type="chain" id="PRO_5045598465" description="Trimeric autotransporter adhesin YadA-like head domain-containing protein" evidence="1">
    <location>
        <begin position="22"/>
        <end position="639"/>
    </location>
</feature>